<accession>A0A9P5D6D3</accession>
<dbReference type="InterPro" id="IPR039993">
    <property type="entry name" value="NDUFB10"/>
</dbReference>
<keyword evidence="6" id="KW-0496">Mitochondrion</keyword>
<dbReference type="Proteomes" id="UP000749293">
    <property type="component" value="Unassembled WGS sequence"/>
</dbReference>
<evidence type="ECO:0000313" key="8">
    <source>
        <dbReference type="EMBL" id="KAF4123394.1"/>
    </source>
</evidence>
<evidence type="ECO:0000256" key="7">
    <source>
        <dbReference type="ARBA" id="ARBA00023136"/>
    </source>
</evidence>
<dbReference type="AlphaFoldDB" id="A0A9P5D6D3"/>
<keyword evidence="4" id="KW-0999">Mitochondrion inner membrane</keyword>
<evidence type="ECO:0000256" key="6">
    <source>
        <dbReference type="ARBA" id="ARBA00023128"/>
    </source>
</evidence>
<keyword evidence="5" id="KW-0249">Electron transport</keyword>
<protein>
    <submittedName>
        <fullName evidence="8">To mitochondrial NADH-ubiquinone oxidoreductase 12 kDa subunit</fullName>
    </submittedName>
</protein>
<evidence type="ECO:0000256" key="2">
    <source>
        <dbReference type="ARBA" id="ARBA00022448"/>
    </source>
</evidence>
<proteinExistence type="predicted"/>
<gene>
    <name evidence="8" type="ORF">GMORB2_6095</name>
</gene>
<sequence>MPTAESESFKSMKPTVAPTFNGVAYDDMKAFKAAEDSIIREQWVGAMMTRLVGEELGKCYNREGVNHLENCGHLRERYLQLLESNKIKGTKFQQQNYITKRDEEIDLEAKVHPSNRIALLKQDPRAARPQ</sequence>
<dbReference type="GO" id="GO:0005743">
    <property type="term" value="C:mitochondrial inner membrane"/>
    <property type="evidence" value="ECO:0007669"/>
    <property type="project" value="UniProtKB-SubCell"/>
</dbReference>
<dbReference type="OrthoDB" id="10252718at2759"/>
<keyword evidence="9" id="KW-1185">Reference proteome</keyword>
<evidence type="ECO:0000256" key="4">
    <source>
        <dbReference type="ARBA" id="ARBA00022792"/>
    </source>
</evidence>
<dbReference type="EMBL" id="JAANYQ010000006">
    <property type="protein sequence ID" value="KAF4123394.1"/>
    <property type="molecule type" value="Genomic_DNA"/>
</dbReference>
<comment type="subcellular location">
    <subcellularLocation>
        <location evidence="1">Mitochondrion inner membrane</location>
        <topology evidence="1">Peripheral membrane protein</topology>
        <orientation evidence="1">Matrix side</orientation>
    </subcellularLocation>
</comment>
<evidence type="ECO:0000313" key="9">
    <source>
        <dbReference type="Proteomes" id="UP000749293"/>
    </source>
</evidence>
<dbReference type="RefSeq" id="XP_035322046.1">
    <property type="nucleotide sequence ID" value="XM_035468065.1"/>
</dbReference>
<name>A0A9P5D6D3_9HYPO</name>
<dbReference type="PANTHER" id="PTHR13094:SF1">
    <property type="entry name" value="NADH DEHYDROGENASE [UBIQUINONE] 1 BETA SUBCOMPLEX SUBUNIT 10"/>
    <property type="match status" value="1"/>
</dbReference>
<evidence type="ECO:0000256" key="3">
    <source>
        <dbReference type="ARBA" id="ARBA00022660"/>
    </source>
</evidence>
<dbReference type="PANTHER" id="PTHR13094">
    <property type="entry name" value="NADH-UBIQUINONE OXIDOREDUCTASE PDSW SUBUNIT"/>
    <property type="match status" value="1"/>
</dbReference>
<evidence type="ECO:0000256" key="1">
    <source>
        <dbReference type="ARBA" id="ARBA00004443"/>
    </source>
</evidence>
<keyword evidence="7" id="KW-0472">Membrane</keyword>
<evidence type="ECO:0000256" key="5">
    <source>
        <dbReference type="ARBA" id="ARBA00022982"/>
    </source>
</evidence>
<comment type="caution">
    <text evidence="8">The sequence shown here is derived from an EMBL/GenBank/DDBJ whole genome shotgun (WGS) entry which is preliminary data.</text>
</comment>
<keyword evidence="3" id="KW-0679">Respiratory chain</keyword>
<dbReference type="GeneID" id="55972320"/>
<organism evidence="8 9">
    <name type="scientific">Geosmithia morbida</name>
    <dbReference type="NCBI Taxonomy" id="1094350"/>
    <lineage>
        <taxon>Eukaryota</taxon>
        <taxon>Fungi</taxon>
        <taxon>Dikarya</taxon>
        <taxon>Ascomycota</taxon>
        <taxon>Pezizomycotina</taxon>
        <taxon>Sordariomycetes</taxon>
        <taxon>Hypocreomycetidae</taxon>
        <taxon>Hypocreales</taxon>
        <taxon>Bionectriaceae</taxon>
        <taxon>Geosmithia</taxon>
    </lineage>
</organism>
<keyword evidence="2" id="KW-0813">Transport</keyword>
<reference evidence="8" key="1">
    <citation type="submission" date="2020-03" db="EMBL/GenBank/DDBJ databases">
        <title>Site-based positive gene gene selection in Geosmithia morbida across the United States reveals a broad range of putative effectors and factors for local host and environmental adapation.</title>
        <authorList>
            <person name="Onufrak A."/>
            <person name="Murdoch R.W."/>
            <person name="Gazis R."/>
            <person name="Huff M."/>
            <person name="Staton M."/>
            <person name="Klingeman W."/>
            <person name="Hadziabdic D."/>
        </authorList>
    </citation>
    <scope>NUCLEOTIDE SEQUENCE</scope>
    <source>
        <strain evidence="8">1262</strain>
    </source>
</reference>